<keyword evidence="2" id="KW-1133">Transmembrane helix</keyword>
<sequence length="521" mass="56683">MSIPRPQSPPNRSVSEIKAAFEARAAAAQQTLQQRTPPKTADTANMASPKRSSFLPKVSPPSIDAILDVVPSKLRPRWIGHKPAPRPVTPGVEAMKIPVCIEFASPGLKPPVYVGTSLSDPQWAPLEMEHFTRPDGKFTFRKFFAVEEGEYQYKLRLGPGDWWVCDDTQPQVDDGSGNKNNLVVVKHAAANHLAPPTPSAHEAATADKVESAHKVPLVPHEDHSPETKVPSIPVPEIKEHSDLESATHAPLLPHEVHTPEVKGNPDQHTTPDPPTHAPLMEHEDLSPKKDHSTPPPTEDIAGPLHCETHSPLFAHECTTPTSTSSRCDDHSRDSASPRDVMRGINKPGSPIPDEADPNDPSLVKFPTDHKGIMEHLEHTHKTLPADETLDHGSVSAPSPTSSHSSSPIPLPSVKEGEEEEDDDHLAPESDVPKLQIFEADRLANPITPPLTPKDVFDDMQKEFTGGFSDKAKAIADQIPDHAKESAKSVFFLVLGTAVALAATVISIWYIKSKSPLDHMLD</sequence>
<feature type="transmembrane region" description="Helical" evidence="2">
    <location>
        <begin position="489"/>
        <end position="510"/>
    </location>
</feature>
<feature type="compositionally biased region" description="Basic and acidic residues" evidence="1">
    <location>
        <begin position="326"/>
        <end position="341"/>
    </location>
</feature>
<dbReference type="InterPro" id="IPR013783">
    <property type="entry name" value="Ig-like_fold"/>
</dbReference>
<keyword evidence="2" id="KW-0472">Membrane</keyword>
<feature type="compositionally biased region" description="Low complexity" evidence="1">
    <location>
        <begin position="25"/>
        <end position="34"/>
    </location>
</feature>
<dbReference type="AlphaFoldDB" id="A0A2D3VK88"/>
<evidence type="ECO:0000313" key="4">
    <source>
        <dbReference type="Proteomes" id="UP000225277"/>
    </source>
</evidence>
<dbReference type="GeneID" id="35605670"/>
<dbReference type="OrthoDB" id="5350410at2759"/>
<protein>
    <recommendedName>
        <fullName evidence="5">AMP-activated protein kinase glycogen-binding domain-containing protein</fullName>
    </recommendedName>
</protein>
<evidence type="ECO:0000256" key="1">
    <source>
        <dbReference type="SAM" id="MobiDB-lite"/>
    </source>
</evidence>
<proteinExistence type="predicted"/>
<dbReference type="InterPro" id="IPR014756">
    <property type="entry name" value="Ig_E-set"/>
</dbReference>
<feature type="region of interest" description="Disordered" evidence="1">
    <location>
        <begin position="25"/>
        <end position="56"/>
    </location>
</feature>
<gene>
    <name evidence="3" type="ORF">RCC_10629</name>
</gene>
<dbReference type="SUPFAM" id="SSF81296">
    <property type="entry name" value="E set domains"/>
    <property type="match status" value="1"/>
</dbReference>
<reference evidence="3 4" key="1">
    <citation type="submission" date="2016-03" db="EMBL/GenBank/DDBJ databases">
        <authorList>
            <person name="Ploux O."/>
        </authorList>
    </citation>
    <scope>NUCLEOTIDE SEQUENCE [LARGE SCALE GENOMIC DNA]</scope>
    <source>
        <strain evidence="3 4">URUG2</strain>
    </source>
</reference>
<feature type="region of interest" description="Disordered" evidence="1">
    <location>
        <begin position="317"/>
        <end position="366"/>
    </location>
</feature>
<accession>A0A2D3VK88</accession>
<keyword evidence="4" id="KW-1185">Reference proteome</keyword>
<evidence type="ECO:0000256" key="2">
    <source>
        <dbReference type="SAM" id="Phobius"/>
    </source>
</evidence>
<feature type="region of interest" description="Disordered" evidence="1">
    <location>
        <begin position="256"/>
        <end position="305"/>
    </location>
</feature>
<feature type="compositionally biased region" description="Basic and acidic residues" evidence="1">
    <location>
        <begin position="279"/>
        <end position="292"/>
    </location>
</feature>
<dbReference type="EMBL" id="FJUY01000023">
    <property type="protein sequence ID" value="CZT24901.1"/>
    <property type="molecule type" value="Genomic_DNA"/>
</dbReference>
<keyword evidence="2" id="KW-0812">Transmembrane</keyword>
<feature type="region of interest" description="Disordered" evidence="1">
    <location>
        <begin position="387"/>
        <end position="426"/>
    </location>
</feature>
<feature type="region of interest" description="Disordered" evidence="1">
    <location>
        <begin position="193"/>
        <end position="212"/>
    </location>
</feature>
<name>A0A2D3VK88_9PEZI</name>
<evidence type="ECO:0008006" key="5">
    <source>
        <dbReference type="Google" id="ProtNLM"/>
    </source>
</evidence>
<organism evidence="3 4">
    <name type="scientific">Ramularia collo-cygni</name>
    <dbReference type="NCBI Taxonomy" id="112498"/>
    <lineage>
        <taxon>Eukaryota</taxon>
        <taxon>Fungi</taxon>
        <taxon>Dikarya</taxon>
        <taxon>Ascomycota</taxon>
        <taxon>Pezizomycotina</taxon>
        <taxon>Dothideomycetes</taxon>
        <taxon>Dothideomycetidae</taxon>
        <taxon>Mycosphaerellales</taxon>
        <taxon>Mycosphaerellaceae</taxon>
        <taxon>Ramularia</taxon>
    </lineage>
</organism>
<evidence type="ECO:0000313" key="3">
    <source>
        <dbReference type="EMBL" id="CZT24901.1"/>
    </source>
</evidence>
<feature type="compositionally biased region" description="Low complexity" evidence="1">
    <location>
        <begin position="393"/>
        <end position="407"/>
    </location>
</feature>
<dbReference type="CDD" id="cd02859">
    <property type="entry name" value="E_set_AMPKbeta_like_N"/>
    <property type="match status" value="1"/>
</dbReference>
<dbReference type="Gene3D" id="2.60.40.10">
    <property type="entry name" value="Immunoglobulins"/>
    <property type="match status" value="1"/>
</dbReference>
<dbReference type="Proteomes" id="UP000225277">
    <property type="component" value="Unassembled WGS sequence"/>
</dbReference>
<dbReference type="RefSeq" id="XP_023631624.1">
    <property type="nucleotide sequence ID" value="XM_023775856.1"/>
</dbReference>
<feature type="compositionally biased region" description="Basic and acidic residues" evidence="1">
    <location>
        <begin position="256"/>
        <end position="265"/>
    </location>
</feature>